<evidence type="ECO:0000259" key="1">
    <source>
        <dbReference type="Pfam" id="PF12146"/>
    </source>
</evidence>
<dbReference type="AlphaFoldDB" id="A0A644X1G7"/>
<dbReference type="InterPro" id="IPR053145">
    <property type="entry name" value="AB_hydrolase_Est10"/>
</dbReference>
<organism evidence="2">
    <name type="scientific">bioreactor metagenome</name>
    <dbReference type="NCBI Taxonomy" id="1076179"/>
    <lineage>
        <taxon>unclassified sequences</taxon>
        <taxon>metagenomes</taxon>
        <taxon>ecological metagenomes</taxon>
    </lineage>
</organism>
<dbReference type="InterPro" id="IPR022742">
    <property type="entry name" value="Hydrolase_4"/>
</dbReference>
<accession>A0A644X1G7</accession>
<dbReference type="Gene3D" id="3.40.50.1820">
    <property type="entry name" value="alpha/beta hydrolase"/>
    <property type="match status" value="1"/>
</dbReference>
<dbReference type="EMBL" id="VSSQ01001634">
    <property type="protein sequence ID" value="MPM09966.1"/>
    <property type="molecule type" value="Genomic_DNA"/>
</dbReference>
<sequence>MKRLIFLAALLLYTSISVAQSADTLYIDADGVKLHTVLCKPGKAKKNSLAIIIAGSGPTDLNGNQKNMVHNSLLFLSDELVKNNIATVRFDKRGVAKSAYSGLDESLLTFERFADDVVVLIDYFKSIGYKKIYLIGHSEGSLLGLIAAQKRDVKGFVSLCGAGNPIDVVLRKQVKPQLPEAAYVQFNEILDSLKGGHMVKSVPPYLNSLFRQSVQPYMISWLRFDPAELVRSARTPILIIQGANDIQIDIQEAEALHAAIPDNKFMTISRMNHVLKTVEGDRKENIASYSNPNLPVNSQLIELLTGFISRIN</sequence>
<dbReference type="SUPFAM" id="SSF53474">
    <property type="entry name" value="alpha/beta-Hydrolases"/>
    <property type="match status" value="1"/>
</dbReference>
<dbReference type="PANTHER" id="PTHR43265">
    <property type="entry name" value="ESTERASE ESTD"/>
    <property type="match status" value="1"/>
</dbReference>
<dbReference type="GO" id="GO:0052689">
    <property type="term" value="F:carboxylic ester hydrolase activity"/>
    <property type="evidence" value="ECO:0007669"/>
    <property type="project" value="TreeGrafter"/>
</dbReference>
<evidence type="ECO:0000313" key="2">
    <source>
        <dbReference type="EMBL" id="MPM09966.1"/>
    </source>
</evidence>
<dbReference type="PANTHER" id="PTHR43265:SF1">
    <property type="entry name" value="ESTERASE ESTD"/>
    <property type="match status" value="1"/>
</dbReference>
<dbReference type="InterPro" id="IPR029058">
    <property type="entry name" value="AB_hydrolase_fold"/>
</dbReference>
<gene>
    <name evidence="2" type="ORF">SDC9_56290</name>
</gene>
<feature type="domain" description="Serine aminopeptidase S33" evidence="1">
    <location>
        <begin position="77"/>
        <end position="162"/>
    </location>
</feature>
<dbReference type="Pfam" id="PF12146">
    <property type="entry name" value="Hydrolase_4"/>
    <property type="match status" value="1"/>
</dbReference>
<reference evidence="2" key="1">
    <citation type="submission" date="2019-08" db="EMBL/GenBank/DDBJ databases">
        <authorList>
            <person name="Kucharzyk K."/>
            <person name="Murdoch R.W."/>
            <person name="Higgins S."/>
            <person name="Loffler F."/>
        </authorList>
    </citation>
    <scope>NUCLEOTIDE SEQUENCE</scope>
</reference>
<protein>
    <recommendedName>
        <fullName evidence="1">Serine aminopeptidase S33 domain-containing protein</fullName>
    </recommendedName>
</protein>
<comment type="caution">
    <text evidence="2">The sequence shown here is derived from an EMBL/GenBank/DDBJ whole genome shotgun (WGS) entry which is preliminary data.</text>
</comment>
<proteinExistence type="predicted"/>
<name>A0A644X1G7_9ZZZZ</name>